<sequence>MAPLIVKIWTRSGFDGDRRVLEVYAGCRVKLLEEEEKEKRDEEEWKERRRAKEKEKKLRRKERVRNKEKERGNCQNNQVTAVSIPREEELTTSIDESNSCDTINSLCKEEEETVLSMPTSEDYIQDEQNSDHDSNWNAEENVSYASDYSKHSRRKPKLFCDQSSKWSDRGRFAVVSESGRMVSKPDPRIHSDGFETSSRGNRLNRPLRSNNPRTSVRSNGSRYGERSHCSHNTSIDSYDPHACNCYQHNDYRAKEGNPERDTEVSKPYYRENKFSNQTEYVCDNYIRPKSNVTKKTWEPIESKKVGLVKQ</sequence>
<evidence type="ECO:0000256" key="1">
    <source>
        <dbReference type="SAM" id="MobiDB-lite"/>
    </source>
</evidence>
<name>A0ABQ5GSA8_9ASTR</name>
<reference evidence="2" key="1">
    <citation type="journal article" date="2022" name="Int. J. Mol. Sci.">
        <title>Draft Genome of Tanacetum Coccineum: Genomic Comparison of Closely Related Tanacetum-Family Plants.</title>
        <authorList>
            <person name="Yamashiro T."/>
            <person name="Shiraishi A."/>
            <person name="Nakayama K."/>
            <person name="Satake H."/>
        </authorList>
    </citation>
    <scope>NUCLEOTIDE SEQUENCE</scope>
</reference>
<keyword evidence="3" id="KW-1185">Reference proteome</keyword>
<evidence type="ECO:0000313" key="2">
    <source>
        <dbReference type="EMBL" id="GJT77648.1"/>
    </source>
</evidence>
<reference evidence="2" key="2">
    <citation type="submission" date="2022-01" db="EMBL/GenBank/DDBJ databases">
        <authorList>
            <person name="Yamashiro T."/>
            <person name="Shiraishi A."/>
            <person name="Satake H."/>
            <person name="Nakayama K."/>
        </authorList>
    </citation>
    <scope>NUCLEOTIDE SEQUENCE</scope>
</reference>
<gene>
    <name evidence="2" type="ORF">Tco_1044373</name>
</gene>
<feature type="region of interest" description="Disordered" evidence="1">
    <location>
        <begin position="178"/>
        <end position="231"/>
    </location>
</feature>
<protein>
    <submittedName>
        <fullName evidence="2">Uncharacterized protein</fullName>
    </submittedName>
</protein>
<feature type="region of interest" description="Disordered" evidence="1">
    <location>
        <begin position="35"/>
        <end position="93"/>
    </location>
</feature>
<evidence type="ECO:0000313" key="3">
    <source>
        <dbReference type="Proteomes" id="UP001151760"/>
    </source>
</evidence>
<feature type="compositionally biased region" description="Basic and acidic residues" evidence="1">
    <location>
        <begin position="183"/>
        <end position="193"/>
    </location>
</feature>
<accession>A0ABQ5GSA8</accession>
<organism evidence="2 3">
    <name type="scientific">Tanacetum coccineum</name>
    <dbReference type="NCBI Taxonomy" id="301880"/>
    <lineage>
        <taxon>Eukaryota</taxon>
        <taxon>Viridiplantae</taxon>
        <taxon>Streptophyta</taxon>
        <taxon>Embryophyta</taxon>
        <taxon>Tracheophyta</taxon>
        <taxon>Spermatophyta</taxon>
        <taxon>Magnoliopsida</taxon>
        <taxon>eudicotyledons</taxon>
        <taxon>Gunneridae</taxon>
        <taxon>Pentapetalae</taxon>
        <taxon>asterids</taxon>
        <taxon>campanulids</taxon>
        <taxon>Asterales</taxon>
        <taxon>Asteraceae</taxon>
        <taxon>Asteroideae</taxon>
        <taxon>Anthemideae</taxon>
        <taxon>Anthemidinae</taxon>
        <taxon>Tanacetum</taxon>
    </lineage>
</organism>
<dbReference type="EMBL" id="BQNB010018731">
    <property type="protein sequence ID" value="GJT77648.1"/>
    <property type="molecule type" value="Genomic_DNA"/>
</dbReference>
<feature type="compositionally biased region" description="Basic and acidic residues" evidence="1">
    <location>
        <begin position="37"/>
        <end position="56"/>
    </location>
</feature>
<comment type="caution">
    <text evidence="2">The sequence shown here is derived from an EMBL/GenBank/DDBJ whole genome shotgun (WGS) entry which is preliminary data.</text>
</comment>
<feature type="compositionally biased region" description="Low complexity" evidence="1">
    <location>
        <begin position="197"/>
        <end position="215"/>
    </location>
</feature>
<proteinExistence type="predicted"/>
<dbReference type="Proteomes" id="UP001151760">
    <property type="component" value="Unassembled WGS sequence"/>
</dbReference>